<name>A0AAE4ZA95_9BACT</name>
<evidence type="ECO:0000256" key="2">
    <source>
        <dbReference type="SAM" id="Phobius"/>
    </source>
</evidence>
<dbReference type="Proteomes" id="UP000702544">
    <property type="component" value="Unassembled WGS sequence"/>
</dbReference>
<accession>A0AAE4ZA95</accession>
<feature type="compositionally biased region" description="Gly residues" evidence="1">
    <location>
        <begin position="206"/>
        <end position="218"/>
    </location>
</feature>
<comment type="caution">
    <text evidence="3">The sequence shown here is derived from an EMBL/GenBank/DDBJ whole genome shotgun (WGS) entry which is preliminary data.</text>
</comment>
<feature type="transmembrane region" description="Helical" evidence="2">
    <location>
        <begin position="457"/>
        <end position="475"/>
    </location>
</feature>
<feature type="region of interest" description="Disordered" evidence="1">
    <location>
        <begin position="202"/>
        <end position="222"/>
    </location>
</feature>
<dbReference type="EMBL" id="JAACAK010000130">
    <property type="protein sequence ID" value="NIR76478.1"/>
    <property type="molecule type" value="Genomic_DNA"/>
</dbReference>
<proteinExistence type="predicted"/>
<evidence type="ECO:0000256" key="1">
    <source>
        <dbReference type="SAM" id="MobiDB-lite"/>
    </source>
</evidence>
<protein>
    <submittedName>
        <fullName evidence="3">Uncharacterized protein</fullName>
    </submittedName>
</protein>
<reference evidence="3 4" key="1">
    <citation type="submission" date="2020-01" db="EMBL/GenBank/DDBJ databases">
        <title>Genomes assembled from Gulf of Kutch pelagic sediment metagenomes.</title>
        <authorList>
            <person name="Chandrashekar M."/>
            <person name="Mahajan M.S."/>
            <person name="Dave K.J."/>
            <person name="Vatsa P."/>
            <person name="Nathani N.M."/>
        </authorList>
    </citation>
    <scope>NUCLEOTIDE SEQUENCE [LARGE SCALE GENOMIC DNA]</scope>
    <source>
        <strain evidence="3">KS3-K002</strain>
    </source>
</reference>
<evidence type="ECO:0000313" key="3">
    <source>
        <dbReference type="EMBL" id="NIR76478.1"/>
    </source>
</evidence>
<sequence>MSYEGTFDVVIEGLGSERGARVLAAQEGLYVNKQQIPYTTLLGVALRGSILLVMGTQVALALRGKHEDLASLAAELRGRADLEHLALSDREALEGERVVFATPVAMSGLVEMERFKGMALAVVTDSALHVFERGGRHFRISWDRINKVDMTQGKFGRLLRIGSGATQLEFLYLTDAQIQTIRGLATRHSSALLGVTSGAEEAPAPAGGGAGGGEGGGAAAAPQVATAPDLTRRFNIPEFEASLGAVGSGSDRPLGAAIDRLQMSSLLPVGFLEEHLRELRNIYDGVLLKAKRDAASATDVFTAAAALDGRRIWDGVLDSIATVTDATVRAFERQARRVAANRRIPWRKARKKFMPSQREISGLKQRLTRGVSGMEKRLTQLSKAAAALKPASEKGQAELKEAYATWQQGLAELDQAYATGWAGLSREVVGVWQDAFLPKLTRLGGERRRLLPRSIKVAFYFVLIVIAAGLAYLYFTGQLGQVIQFE</sequence>
<evidence type="ECO:0000313" key="4">
    <source>
        <dbReference type="Proteomes" id="UP000702544"/>
    </source>
</evidence>
<keyword evidence="2" id="KW-0472">Membrane</keyword>
<dbReference type="AlphaFoldDB" id="A0AAE4ZA95"/>
<organism evidence="3 4">
    <name type="scientific">Candidatus Kutchimonas denitrificans</name>
    <dbReference type="NCBI Taxonomy" id="3056748"/>
    <lineage>
        <taxon>Bacteria</taxon>
        <taxon>Pseudomonadati</taxon>
        <taxon>Gemmatimonadota</taxon>
        <taxon>Gemmatimonadia</taxon>
        <taxon>Candidatus Palauibacterales</taxon>
        <taxon>Candidatus Palauibacteraceae</taxon>
        <taxon>Candidatus Kutchimonas</taxon>
    </lineage>
</organism>
<keyword evidence="2" id="KW-1133">Transmembrane helix</keyword>
<gene>
    <name evidence="3" type="ORF">GWO12_15455</name>
</gene>
<keyword evidence="2" id="KW-0812">Transmembrane</keyword>